<reference evidence="6" key="1">
    <citation type="submission" date="2021-01" db="EMBL/GenBank/DDBJ databases">
        <title>Whole genome shotgun sequence of Rugosimonospora africana NBRC 104875.</title>
        <authorList>
            <person name="Komaki H."/>
            <person name="Tamura T."/>
        </authorList>
    </citation>
    <scope>NUCLEOTIDE SEQUENCE</scope>
    <source>
        <strain evidence="6">NBRC 104875</strain>
    </source>
</reference>
<keyword evidence="1" id="KW-0949">S-adenosyl-L-methionine</keyword>
<dbReference type="Gene3D" id="3.20.20.70">
    <property type="entry name" value="Aldolase class I"/>
    <property type="match status" value="1"/>
</dbReference>
<dbReference type="SFLD" id="SFLDG01067">
    <property type="entry name" value="SPASM/twitch_domain_containing"/>
    <property type="match status" value="1"/>
</dbReference>
<dbReference type="GO" id="GO:0046872">
    <property type="term" value="F:metal ion binding"/>
    <property type="evidence" value="ECO:0007669"/>
    <property type="project" value="UniProtKB-KW"/>
</dbReference>
<name>A0A8J3QYV1_9ACTN</name>
<keyword evidence="4" id="KW-0411">Iron-sulfur</keyword>
<dbReference type="AlphaFoldDB" id="A0A8J3QYV1"/>
<sequence>MENIVNSSTTQLVTSPERFIWDVTYACPLRCIHCYSESGRRPARMLERKDMLRVVEAIIRAKPKRISFAGGEPLLAPWWDEAAALFSTAGIPVTMFLSGWVMNDDVAARLATTVAGVTVSVDGPNSQVHDRIRGRAGSFDRAMATLDRLNRLKQKRASQGQSCYRLGIEYTVMRSGKSNLGTFVEKASARFSALDDIRFGAVIPGGLAQEVEFVESELLADDELEALVESETTLIAHAKNGVQASVTDVRSFLPSSPLSAEGATIAQVEPDGSLRAFPLYEAKVGNLLEEPIEVLWKRALAWRNDPFVLEQLSSIQTLTDWARVTRILDRRFGSEADKARIARRSTVGTARLGV</sequence>
<evidence type="ECO:0000256" key="1">
    <source>
        <dbReference type="ARBA" id="ARBA00022691"/>
    </source>
</evidence>
<dbReference type="InterPro" id="IPR050377">
    <property type="entry name" value="Radical_SAM_PqqE_MftC-like"/>
</dbReference>
<dbReference type="PROSITE" id="PS51918">
    <property type="entry name" value="RADICAL_SAM"/>
    <property type="match status" value="1"/>
</dbReference>
<dbReference type="GO" id="GO:0003824">
    <property type="term" value="F:catalytic activity"/>
    <property type="evidence" value="ECO:0007669"/>
    <property type="project" value="InterPro"/>
</dbReference>
<proteinExistence type="predicted"/>
<dbReference type="RefSeq" id="WP_203922871.1">
    <property type="nucleotide sequence ID" value="NZ_BONZ01000080.1"/>
</dbReference>
<keyword evidence="7" id="KW-1185">Reference proteome</keyword>
<gene>
    <name evidence="6" type="ORF">Raf01_75850</name>
</gene>
<feature type="domain" description="Radical SAM core" evidence="5">
    <location>
        <begin position="13"/>
        <end position="234"/>
    </location>
</feature>
<dbReference type="EMBL" id="BONZ01000080">
    <property type="protein sequence ID" value="GIH19413.1"/>
    <property type="molecule type" value="Genomic_DNA"/>
</dbReference>
<keyword evidence="2" id="KW-0479">Metal-binding</keyword>
<keyword evidence="3" id="KW-0408">Iron</keyword>
<dbReference type="PANTHER" id="PTHR11228">
    <property type="entry name" value="RADICAL SAM DOMAIN PROTEIN"/>
    <property type="match status" value="1"/>
</dbReference>
<evidence type="ECO:0000259" key="5">
    <source>
        <dbReference type="PROSITE" id="PS51918"/>
    </source>
</evidence>
<dbReference type="InterPro" id="IPR007197">
    <property type="entry name" value="rSAM"/>
</dbReference>
<dbReference type="PANTHER" id="PTHR11228:SF7">
    <property type="entry name" value="PQQA PEPTIDE CYCLASE"/>
    <property type="match status" value="1"/>
</dbReference>
<dbReference type="SUPFAM" id="SSF102114">
    <property type="entry name" value="Radical SAM enzymes"/>
    <property type="match status" value="1"/>
</dbReference>
<organism evidence="6 7">
    <name type="scientific">Rugosimonospora africana</name>
    <dbReference type="NCBI Taxonomy" id="556532"/>
    <lineage>
        <taxon>Bacteria</taxon>
        <taxon>Bacillati</taxon>
        <taxon>Actinomycetota</taxon>
        <taxon>Actinomycetes</taxon>
        <taxon>Micromonosporales</taxon>
        <taxon>Micromonosporaceae</taxon>
        <taxon>Rugosimonospora</taxon>
    </lineage>
</organism>
<evidence type="ECO:0000313" key="6">
    <source>
        <dbReference type="EMBL" id="GIH19413.1"/>
    </source>
</evidence>
<dbReference type="SFLD" id="SFLDS00029">
    <property type="entry name" value="Radical_SAM"/>
    <property type="match status" value="1"/>
</dbReference>
<evidence type="ECO:0000313" key="7">
    <source>
        <dbReference type="Proteomes" id="UP000642748"/>
    </source>
</evidence>
<dbReference type="InterPro" id="IPR058240">
    <property type="entry name" value="rSAM_sf"/>
</dbReference>
<accession>A0A8J3QYV1</accession>
<protein>
    <submittedName>
        <fullName evidence="6">Radical SAM protein</fullName>
    </submittedName>
</protein>
<evidence type="ECO:0000256" key="3">
    <source>
        <dbReference type="ARBA" id="ARBA00023004"/>
    </source>
</evidence>
<dbReference type="Proteomes" id="UP000642748">
    <property type="component" value="Unassembled WGS sequence"/>
</dbReference>
<dbReference type="CDD" id="cd01335">
    <property type="entry name" value="Radical_SAM"/>
    <property type="match status" value="1"/>
</dbReference>
<dbReference type="GO" id="GO:0051536">
    <property type="term" value="F:iron-sulfur cluster binding"/>
    <property type="evidence" value="ECO:0007669"/>
    <property type="project" value="UniProtKB-KW"/>
</dbReference>
<comment type="caution">
    <text evidence="6">The sequence shown here is derived from an EMBL/GenBank/DDBJ whole genome shotgun (WGS) entry which is preliminary data.</text>
</comment>
<dbReference type="InterPro" id="IPR013785">
    <property type="entry name" value="Aldolase_TIM"/>
</dbReference>
<evidence type="ECO:0000256" key="4">
    <source>
        <dbReference type="ARBA" id="ARBA00023014"/>
    </source>
</evidence>
<dbReference type="Pfam" id="PF04055">
    <property type="entry name" value="Radical_SAM"/>
    <property type="match status" value="1"/>
</dbReference>
<evidence type="ECO:0000256" key="2">
    <source>
        <dbReference type="ARBA" id="ARBA00022723"/>
    </source>
</evidence>